<reference evidence="1" key="1">
    <citation type="submission" date="2022-08" db="UniProtKB">
        <authorList>
            <consortium name="EnsemblMetazoa"/>
        </authorList>
    </citation>
    <scope>IDENTIFICATION</scope>
    <source>
        <strain evidence="1">05x7-T-G4-1.051#20</strain>
    </source>
</reference>
<dbReference type="Proteomes" id="UP000005408">
    <property type="component" value="Unassembled WGS sequence"/>
</dbReference>
<proteinExistence type="predicted"/>
<name>A0A8W8L671_MAGGI</name>
<accession>A0A8W8L671</accession>
<dbReference type="EnsemblMetazoa" id="G261.1">
    <property type="protein sequence ID" value="G261.1:cds"/>
    <property type="gene ID" value="G261"/>
</dbReference>
<organism evidence="1 2">
    <name type="scientific">Magallana gigas</name>
    <name type="common">Pacific oyster</name>
    <name type="synonym">Crassostrea gigas</name>
    <dbReference type="NCBI Taxonomy" id="29159"/>
    <lineage>
        <taxon>Eukaryota</taxon>
        <taxon>Metazoa</taxon>
        <taxon>Spiralia</taxon>
        <taxon>Lophotrochozoa</taxon>
        <taxon>Mollusca</taxon>
        <taxon>Bivalvia</taxon>
        <taxon>Autobranchia</taxon>
        <taxon>Pteriomorphia</taxon>
        <taxon>Ostreida</taxon>
        <taxon>Ostreoidea</taxon>
        <taxon>Ostreidae</taxon>
        <taxon>Magallana</taxon>
    </lineage>
</organism>
<keyword evidence="2" id="KW-1185">Reference proteome</keyword>
<evidence type="ECO:0000313" key="1">
    <source>
        <dbReference type="EnsemblMetazoa" id="G261.1:cds"/>
    </source>
</evidence>
<protein>
    <submittedName>
        <fullName evidence="1">Uncharacterized protein</fullName>
    </submittedName>
</protein>
<evidence type="ECO:0000313" key="2">
    <source>
        <dbReference type="Proteomes" id="UP000005408"/>
    </source>
</evidence>
<dbReference type="AlphaFoldDB" id="A0A8W8L671"/>
<sequence length="116" mass="13043">MVSSEFLTVQSCLLEIGLGQQSVCVVGEYQSLSWAGLCHTYYLRASLRMLVKYFSPPIVKSVEEGVMRSDKDRRLLSNVHMVLKAILDSVPIIYLWSQEKLMSSAIAADVKDMLRA</sequence>